<gene>
    <name evidence="3" type="ORF">P4G45_08370</name>
    <name evidence="4" type="ORF">P8936_08835</name>
</gene>
<feature type="chain" id="PRO_5043288708" description="Secreted protein" evidence="2">
    <location>
        <begin position="18"/>
        <end position="202"/>
    </location>
</feature>
<evidence type="ECO:0000256" key="1">
    <source>
        <dbReference type="SAM" id="MobiDB-lite"/>
    </source>
</evidence>
<evidence type="ECO:0008006" key="5">
    <source>
        <dbReference type="Google" id="ProtNLM"/>
    </source>
</evidence>
<dbReference type="KEGG" id="epl:P4G45_08370"/>
<dbReference type="AlphaFoldDB" id="A0AAU7D4K4"/>
<dbReference type="RefSeq" id="WP_348266024.1">
    <property type="nucleotide sequence ID" value="NZ_CP121194.1"/>
</dbReference>
<feature type="compositionally biased region" description="Low complexity" evidence="1">
    <location>
        <begin position="62"/>
        <end position="77"/>
    </location>
</feature>
<proteinExistence type="predicted"/>
<sequence length="202" mass="20885">MKSFLGLLLMVAAPLAAQTPTPRTIIFKVVLTTAPSSPIQPPTGDPGLPPVTVGDPSGGSSTGPITNPGSGSTTSPPASCDGYSNAISAMNHVYANLLYTQQIYTAAETANPANASTYTINNNTLVGMQLYSQDIRDIIRIGGPKDMLTQDVATMSTKVAKLPTLLGNNPKLPLASLVADMQASLTNVRQLVLASSCSESLP</sequence>
<keyword evidence="2" id="KW-0732">Signal</keyword>
<reference evidence="4" key="1">
    <citation type="submission" date="2023-03" db="EMBL/GenBank/DDBJ databases">
        <title>Edaphobacter sp.</title>
        <authorList>
            <person name="Huber K.J."/>
            <person name="Papendorf J."/>
            <person name="Pilke C."/>
            <person name="Bunk B."/>
            <person name="Sproeer C."/>
            <person name="Pester M."/>
        </authorList>
    </citation>
    <scope>NUCLEOTIDE SEQUENCE</scope>
    <source>
        <strain evidence="3">DSM 109919</strain>
        <strain evidence="4">DSM 109920</strain>
    </source>
</reference>
<accession>A0AAU7CU13</accession>
<dbReference type="EMBL" id="CP121195">
    <property type="protein sequence ID" value="XBH11821.1"/>
    <property type="molecule type" value="Genomic_DNA"/>
</dbReference>
<evidence type="ECO:0000313" key="3">
    <source>
        <dbReference type="EMBL" id="XBH08514.1"/>
    </source>
</evidence>
<organism evidence="4">
    <name type="scientific">Edaphobacter paludis</name>
    <dbReference type="NCBI Taxonomy" id="3035702"/>
    <lineage>
        <taxon>Bacteria</taxon>
        <taxon>Pseudomonadati</taxon>
        <taxon>Acidobacteriota</taxon>
        <taxon>Terriglobia</taxon>
        <taxon>Terriglobales</taxon>
        <taxon>Acidobacteriaceae</taxon>
        <taxon>Edaphobacter</taxon>
    </lineage>
</organism>
<accession>A0AAU7D4K4</accession>
<protein>
    <recommendedName>
        <fullName evidence="5">Secreted protein</fullName>
    </recommendedName>
</protein>
<name>A0AAU7D4K4_9BACT</name>
<feature type="signal peptide" evidence="2">
    <location>
        <begin position="1"/>
        <end position="17"/>
    </location>
</feature>
<evidence type="ECO:0000256" key="2">
    <source>
        <dbReference type="SAM" id="SignalP"/>
    </source>
</evidence>
<feature type="compositionally biased region" description="Pro residues" evidence="1">
    <location>
        <begin position="38"/>
        <end position="49"/>
    </location>
</feature>
<feature type="region of interest" description="Disordered" evidence="1">
    <location>
        <begin position="37"/>
        <end position="77"/>
    </location>
</feature>
<dbReference type="EMBL" id="CP121194">
    <property type="protein sequence ID" value="XBH08514.1"/>
    <property type="molecule type" value="Genomic_DNA"/>
</dbReference>
<evidence type="ECO:0000313" key="4">
    <source>
        <dbReference type="EMBL" id="XBH11821.1"/>
    </source>
</evidence>